<feature type="region of interest" description="Disordered" evidence="6">
    <location>
        <begin position="223"/>
        <end position="263"/>
    </location>
</feature>
<dbReference type="GO" id="GO:0008171">
    <property type="term" value="F:O-methyltransferase activity"/>
    <property type="evidence" value="ECO:0007669"/>
    <property type="project" value="InterPro"/>
</dbReference>
<dbReference type="CDD" id="cd00555">
    <property type="entry name" value="Maf"/>
    <property type="match status" value="1"/>
</dbReference>
<evidence type="ECO:0000256" key="6">
    <source>
        <dbReference type="SAM" id="MobiDB-lite"/>
    </source>
</evidence>
<evidence type="ECO:0000313" key="10">
    <source>
        <dbReference type="Proteomes" id="UP000694564"/>
    </source>
</evidence>
<name>A0A8D2E0T5_SCIVU</name>
<dbReference type="InterPro" id="IPR036388">
    <property type="entry name" value="WH-like_DNA-bd_sf"/>
</dbReference>
<dbReference type="GO" id="GO:0046983">
    <property type="term" value="F:protein dimerization activity"/>
    <property type="evidence" value="ECO:0007669"/>
    <property type="project" value="InterPro"/>
</dbReference>
<dbReference type="Gene3D" id="3.90.950.10">
    <property type="match status" value="1"/>
</dbReference>
<keyword evidence="3" id="KW-0808">Transferase</keyword>
<dbReference type="Pfam" id="PF08100">
    <property type="entry name" value="Dimerisation"/>
    <property type="match status" value="1"/>
</dbReference>
<gene>
    <name evidence="9" type="primary">ASMTL</name>
</gene>
<dbReference type="InterPro" id="IPR001077">
    <property type="entry name" value="COMT_C"/>
</dbReference>
<evidence type="ECO:0000313" key="9">
    <source>
        <dbReference type="Ensembl" id="ENSSVLP00005031479.1"/>
    </source>
</evidence>
<dbReference type="SUPFAM" id="SSF53335">
    <property type="entry name" value="S-adenosyl-L-methionine-dependent methyltransferases"/>
    <property type="match status" value="1"/>
</dbReference>
<dbReference type="InterPro" id="IPR012967">
    <property type="entry name" value="COMT_dimerisation"/>
</dbReference>
<reference evidence="9" key="2">
    <citation type="submission" date="2025-09" db="UniProtKB">
        <authorList>
            <consortium name="Ensembl"/>
        </authorList>
    </citation>
    <scope>IDENTIFICATION</scope>
</reference>
<reference evidence="9" key="1">
    <citation type="submission" date="2025-08" db="UniProtKB">
        <authorList>
            <consortium name="Ensembl"/>
        </authorList>
    </citation>
    <scope>IDENTIFICATION</scope>
</reference>
<feature type="domain" description="O-methyltransferase dimerisation" evidence="8">
    <location>
        <begin position="274"/>
        <end position="352"/>
    </location>
</feature>
<dbReference type="SUPFAM" id="SSF46785">
    <property type="entry name" value="Winged helix' DNA-binding domain"/>
    <property type="match status" value="1"/>
</dbReference>
<sequence>MVLCPVIGKLLHKRVVLASASPRRQEILSNAGLRFEVVPSRFKETLSKAAFPSPFAYAMETAKQKALEVAQRMHQKDLRTPDVVIGADTIVVSHLQLGRVGRAGELSGKEHSVFTGVAIVSCTCTDHVLETQVSEFYEETRVKFSELSEELLWDYIHSGEPMDKAGGYGIQALGGMLVEYVRGDFLNVVGFPLNRFCKKLAELYCPPRGQDVRRAHHDSIPAVDSFETLRDQDGGGPEPAGLSEADGDPLAPGSSEASCNGQVERQSPFPAGLLDLIDGFKASKALFTACKLRLFDVLRDGAHRNATDVARQVDAAVCGTRRLLDVCVGLGLLQRTAQGYSNTELADRYLVSDGECSLHSFVVHSNDHTWPLFTRLEQAVREGPQQHRGASEEEAGDPTQVVRPMEATHGLATLTARRLASAFDLTRFPSACQLGGCTGALPWVLARESPWLKVTVFDCPEVLQQVSRLQPQGGQTAPVSLVPGDPCRDALPAADLYILPRLPPEWPDDRVHRLLRRVAASCRPGGGLLLAEVALDEGQGPARCGLRHRLDLLVRTPGRDWSLGECRRLLAQHGFPDVRVAPVGDIPGAVLGIRAGP</sequence>
<dbReference type="InterPro" id="IPR003697">
    <property type="entry name" value="Maf-like"/>
</dbReference>
<keyword evidence="4" id="KW-0949">S-adenosyl-L-methionine</keyword>
<evidence type="ECO:0000256" key="1">
    <source>
        <dbReference type="ARBA" id="ARBA00001968"/>
    </source>
</evidence>
<dbReference type="Ensembl" id="ENSSVLT00005034958.1">
    <property type="protein sequence ID" value="ENSSVLP00005031479.1"/>
    <property type="gene ID" value="ENSSVLG00005024762.1"/>
</dbReference>
<dbReference type="InterPro" id="IPR036390">
    <property type="entry name" value="WH_DNA-bd_sf"/>
</dbReference>
<evidence type="ECO:0000259" key="8">
    <source>
        <dbReference type="Pfam" id="PF08100"/>
    </source>
</evidence>
<comment type="cofactor">
    <cofactor evidence="1">
        <name>a divalent metal cation</name>
        <dbReference type="ChEBI" id="CHEBI:60240"/>
    </cofactor>
</comment>
<dbReference type="PROSITE" id="PS51683">
    <property type="entry name" value="SAM_OMT_II"/>
    <property type="match status" value="1"/>
</dbReference>
<evidence type="ECO:0000256" key="5">
    <source>
        <dbReference type="ARBA" id="ARBA00022801"/>
    </source>
</evidence>
<dbReference type="PANTHER" id="PTHR43213:SF5">
    <property type="entry name" value="BIFUNCTIONAL DTTP_UTP PYROPHOSPHATASE_METHYLTRANSFERASE PROTEIN-RELATED"/>
    <property type="match status" value="1"/>
</dbReference>
<dbReference type="AlphaFoldDB" id="A0A8D2E0T5"/>
<evidence type="ECO:0000259" key="7">
    <source>
        <dbReference type="Pfam" id="PF00891"/>
    </source>
</evidence>
<dbReference type="InterPro" id="IPR016461">
    <property type="entry name" value="COMT-like"/>
</dbReference>
<dbReference type="GO" id="GO:0047429">
    <property type="term" value="F:nucleoside triphosphate diphosphatase activity"/>
    <property type="evidence" value="ECO:0007669"/>
    <property type="project" value="InterPro"/>
</dbReference>
<dbReference type="Pfam" id="PF00891">
    <property type="entry name" value="Methyltransf_2"/>
    <property type="match status" value="1"/>
</dbReference>
<dbReference type="GeneTree" id="ENSGT00940000162413"/>
<organism evidence="9 10">
    <name type="scientific">Sciurus vulgaris</name>
    <name type="common">Eurasian red squirrel</name>
    <dbReference type="NCBI Taxonomy" id="55149"/>
    <lineage>
        <taxon>Eukaryota</taxon>
        <taxon>Metazoa</taxon>
        <taxon>Chordata</taxon>
        <taxon>Craniata</taxon>
        <taxon>Vertebrata</taxon>
        <taxon>Euteleostomi</taxon>
        <taxon>Mammalia</taxon>
        <taxon>Eutheria</taxon>
        <taxon>Euarchontoglires</taxon>
        <taxon>Glires</taxon>
        <taxon>Rodentia</taxon>
        <taxon>Sciuromorpha</taxon>
        <taxon>Sciuridae</taxon>
        <taxon>Sciurinae</taxon>
        <taxon>Sciurini</taxon>
        <taxon>Sciurus</taxon>
    </lineage>
</organism>
<evidence type="ECO:0000256" key="3">
    <source>
        <dbReference type="ARBA" id="ARBA00022679"/>
    </source>
</evidence>
<dbReference type="SUPFAM" id="SSF52972">
    <property type="entry name" value="ITPase-like"/>
    <property type="match status" value="1"/>
</dbReference>
<dbReference type="OrthoDB" id="10267058at2759"/>
<evidence type="ECO:0000256" key="4">
    <source>
        <dbReference type="ARBA" id="ARBA00022691"/>
    </source>
</evidence>
<keyword evidence="5" id="KW-0378">Hydrolase</keyword>
<dbReference type="GO" id="GO:0032259">
    <property type="term" value="P:methylation"/>
    <property type="evidence" value="ECO:0007669"/>
    <property type="project" value="UniProtKB-KW"/>
</dbReference>
<dbReference type="HAMAP" id="MF_00528">
    <property type="entry name" value="Maf"/>
    <property type="match status" value="1"/>
</dbReference>
<keyword evidence="10" id="KW-1185">Reference proteome</keyword>
<dbReference type="Proteomes" id="UP000694564">
    <property type="component" value="Chromosome X"/>
</dbReference>
<dbReference type="Pfam" id="PF02545">
    <property type="entry name" value="Maf"/>
    <property type="match status" value="1"/>
</dbReference>
<dbReference type="NCBIfam" id="TIGR00172">
    <property type="entry name" value="maf"/>
    <property type="match status" value="1"/>
</dbReference>
<keyword evidence="2" id="KW-0489">Methyltransferase</keyword>
<protein>
    <submittedName>
        <fullName evidence="9">Acetylserotonin O-methyltransferase like</fullName>
    </submittedName>
</protein>
<accession>A0A8D2E0T5</accession>
<dbReference type="InterPro" id="IPR029063">
    <property type="entry name" value="SAM-dependent_MTases_sf"/>
</dbReference>
<feature type="domain" description="O-methyltransferase C-terminal" evidence="7">
    <location>
        <begin position="374"/>
        <end position="575"/>
    </location>
</feature>
<proteinExistence type="inferred from homology"/>
<dbReference type="InterPro" id="IPR029001">
    <property type="entry name" value="ITPase-like_fam"/>
</dbReference>
<dbReference type="FunFam" id="1.10.10.10:FF:000358">
    <property type="entry name" value="Acetylserotonin O-methyltransferase"/>
    <property type="match status" value="1"/>
</dbReference>
<dbReference type="PANTHER" id="PTHR43213">
    <property type="entry name" value="BIFUNCTIONAL DTTP/UTP PYROPHOSPHATASE/METHYLTRANSFERASE PROTEIN-RELATED"/>
    <property type="match status" value="1"/>
</dbReference>
<evidence type="ECO:0000256" key="2">
    <source>
        <dbReference type="ARBA" id="ARBA00022603"/>
    </source>
</evidence>
<dbReference type="Gene3D" id="1.10.10.10">
    <property type="entry name" value="Winged helix-like DNA-binding domain superfamily/Winged helix DNA-binding domain"/>
    <property type="match status" value="1"/>
</dbReference>
<dbReference type="Gene3D" id="3.40.50.150">
    <property type="entry name" value="Vaccinia Virus protein VP39"/>
    <property type="match status" value="1"/>
</dbReference>